<organism evidence="2 3">
    <name type="scientific">Vagococcus entomophilus</name>
    <dbReference type="NCBI Taxonomy" id="1160095"/>
    <lineage>
        <taxon>Bacteria</taxon>
        <taxon>Bacillati</taxon>
        <taxon>Bacillota</taxon>
        <taxon>Bacilli</taxon>
        <taxon>Lactobacillales</taxon>
        <taxon>Enterococcaceae</taxon>
        <taxon>Vagococcus</taxon>
    </lineage>
</organism>
<sequence length="114" mass="13278">MTANIYDSANQIEKEIRQLPEFLALEEAFAKVKEEEATYQLFKEFQAFQQSLQQKQMQGEEFTEEDGNQAQAMAEKVQKSEVINQLMIKEQAFSVILNDLNKIILKPIQDLYNN</sequence>
<name>A0A430AGB6_9ENTE</name>
<dbReference type="Pfam" id="PF06133">
    <property type="entry name" value="Com_YlbF"/>
    <property type="match status" value="1"/>
</dbReference>
<dbReference type="Proteomes" id="UP000288669">
    <property type="component" value="Unassembled WGS sequence"/>
</dbReference>
<dbReference type="OrthoDB" id="9811402at2"/>
<proteinExistence type="inferred from homology"/>
<dbReference type="EMBL" id="NGJZ01000002">
    <property type="protein sequence ID" value="RSU06959.1"/>
    <property type="molecule type" value="Genomic_DNA"/>
</dbReference>
<gene>
    <name evidence="2" type="ORF">CBF30_06780</name>
</gene>
<reference evidence="2 3" key="1">
    <citation type="submission" date="2017-05" db="EMBL/GenBank/DDBJ databases">
        <title>Vagococcus spp. assemblies.</title>
        <authorList>
            <person name="Gulvik C.A."/>
        </authorList>
    </citation>
    <scope>NUCLEOTIDE SEQUENCE [LARGE SCALE GENOMIC DNA]</scope>
    <source>
        <strain evidence="2 3">DSM 24756</strain>
    </source>
</reference>
<evidence type="ECO:0000256" key="1">
    <source>
        <dbReference type="HAMAP-Rule" id="MF_01526"/>
    </source>
</evidence>
<dbReference type="Gene3D" id="1.20.1500.10">
    <property type="entry name" value="YheA/YmcA-like"/>
    <property type="match status" value="1"/>
</dbReference>
<dbReference type="InterPro" id="IPR023378">
    <property type="entry name" value="YheA/YmcA-like_dom_sf"/>
</dbReference>
<dbReference type="RefSeq" id="WP_126824144.1">
    <property type="nucleotide sequence ID" value="NZ_JBHLWU010000002.1"/>
</dbReference>
<dbReference type="SUPFAM" id="SSF158622">
    <property type="entry name" value="YheA/YmcA-like"/>
    <property type="match status" value="1"/>
</dbReference>
<dbReference type="HAMAP" id="MF_01526">
    <property type="entry name" value="UPF0342"/>
    <property type="match status" value="1"/>
</dbReference>
<keyword evidence="3" id="KW-1185">Reference proteome</keyword>
<dbReference type="AlphaFoldDB" id="A0A430AGB6"/>
<evidence type="ECO:0000313" key="3">
    <source>
        <dbReference type="Proteomes" id="UP000288669"/>
    </source>
</evidence>
<accession>A0A430AGB6</accession>
<dbReference type="InterPro" id="IPR010368">
    <property type="entry name" value="Com_YlbF"/>
</dbReference>
<protein>
    <recommendedName>
        <fullName evidence="1">UPF0342 protein CBF30_06780</fullName>
    </recommendedName>
</protein>
<evidence type="ECO:0000313" key="2">
    <source>
        <dbReference type="EMBL" id="RSU06959.1"/>
    </source>
</evidence>
<comment type="similarity">
    <text evidence="1">Belongs to the UPF0342 family.</text>
</comment>
<comment type="caution">
    <text evidence="2">The sequence shown here is derived from an EMBL/GenBank/DDBJ whole genome shotgun (WGS) entry which is preliminary data.</text>
</comment>